<evidence type="ECO:0000313" key="3">
    <source>
        <dbReference type="Proteomes" id="UP001259659"/>
    </source>
</evidence>
<sequence length="311" mass="35163">MADTNGAAYVYTIEVLPFETRYLDPTLSGYLLDANDRCPISAPEIATKSRRNAYGDYVDRLSEYWGIPGDELRAQFSDIPGLATSTLGPLPVVEDLSNPDRVTERFRSIPDSYQRKRHDVRSVKKNIAFHKSRCRRTPSLGAFQSFALYLFDLNEYATIESDAQLRELIIQGGEIFYRCLYGDLWAGGPTPWEPFTIATTEDLDTRDRRVVDIVEHQPTSNGQLADRWGFEDGKAVWTYLQDELNGLTTRNSDQFICATESARKYVEGLANDGKIELSKEPPRVPGQGRINLEVSTQEKNDSDSGVDWSRL</sequence>
<comment type="caution">
    <text evidence="2">The sequence shown here is derived from an EMBL/GenBank/DDBJ whole genome shotgun (WGS) entry which is preliminary data.</text>
</comment>
<proteinExistence type="predicted"/>
<reference evidence="2 3" key="1">
    <citation type="submission" date="2022-06" db="EMBL/GenBank/DDBJ databases">
        <title>Haloarcula sp. a new haloarchaeum isolate from saline soil.</title>
        <authorList>
            <person name="Strakova D."/>
            <person name="Galisteo C."/>
            <person name="Sanchez-Porro C."/>
            <person name="Ventosa A."/>
        </authorList>
    </citation>
    <scope>NUCLEOTIDE SEQUENCE [LARGE SCALE GENOMIC DNA]</scope>
    <source>
        <strain evidence="2 3">S1CR25-12</strain>
    </source>
</reference>
<feature type="region of interest" description="Disordered" evidence="1">
    <location>
        <begin position="276"/>
        <end position="311"/>
    </location>
</feature>
<dbReference type="Pfam" id="PF19110">
    <property type="entry name" value="DUF5797"/>
    <property type="match status" value="1"/>
</dbReference>
<dbReference type="RefSeq" id="WP_310919626.1">
    <property type="nucleotide sequence ID" value="NZ_JAMQON010000002.1"/>
</dbReference>
<dbReference type="InterPro" id="IPR043815">
    <property type="entry name" value="DUF5797"/>
</dbReference>
<gene>
    <name evidence="2" type="ORF">NDI56_11240</name>
</gene>
<evidence type="ECO:0000256" key="1">
    <source>
        <dbReference type="SAM" id="MobiDB-lite"/>
    </source>
</evidence>
<protein>
    <submittedName>
        <fullName evidence="2">DUF5797 family protein</fullName>
    </submittedName>
</protein>
<organism evidence="2 3">
    <name type="scientific">Haloarcula saliterrae</name>
    <dbReference type="NCBI Taxonomy" id="2950534"/>
    <lineage>
        <taxon>Archaea</taxon>
        <taxon>Methanobacteriati</taxon>
        <taxon>Methanobacteriota</taxon>
        <taxon>Stenosarchaea group</taxon>
        <taxon>Halobacteria</taxon>
        <taxon>Halobacteriales</taxon>
        <taxon>Haloarculaceae</taxon>
        <taxon>Haloarcula</taxon>
    </lineage>
</organism>
<name>A0ABU2FCI1_9EURY</name>
<keyword evidence="3" id="KW-1185">Reference proteome</keyword>
<dbReference type="EMBL" id="JAMQON010000002">
    <property type="protein sequence ID" value="MDS0259969.1"/>
    <property type="molecule type" value="Genomic_DNA"/>
</dbReference>
<accession>A0ABU2FCI1</accession>
<dbReference type="Proteomes" id="UP001259659">
    <property type="component" value="Unassembled WGS sequence"/>
</dbReference>
<evidence type="ECO:0000313" key="2">
    <source>
        <dbReference type="EMBL" id="MDS0259969.1"/>
    </source>
</evidence>